<dbReference type="Proteomes" id="UP000199031">
    <property type="component" value="Unassembled WGS sequence"/>
</dbReference>
<dbReference type="AlphaFoldDB" id="A0A1I5YDL5"/>
<dbReference type="RefSeq" id="WP_090661167.1">
    <property type="nucleotide sequence ID" value="NZ_FOXQ01000011.1"/>
</dbReference>
<evidence type="ECO:0000256" key="1">
    <source>
        <dbReference type="SAM" id="SignalP"/>
    </source>
</evidence>
<protein>
    <submittedName>
        <fullName evidence="3">Sporulation related domain-containing protein</fullName>
    </submittedName>
</protein>
<feature type="signal peptide" evidence="1">
    <location>
        <begin position="1"/>
        <end position="19"/>
    </location>
</feature>
<dbReference type="PROSITE" id="PS51724">
    <property type="entry name" value="SPOR"/>
    <property type="match status" value="1"/>
</dbReference>
<reference evidence="3 4" key="1">
    <citation type="submission" date="2016-10" db="EMBL/GenBank/DDBJ databases">
        <authorList>
            <person name="de Groot N.N."/>
        </authorList>
    </citation>
    <scope>NUCLEOTIDE SEQUENCE [LARGE SCALE GENOMIC DNA]</scope>
    <source>
        <strain evidence="3 4">DSM 28286</strain>
    </source>
</reference>
<organism evidence="3 4">
    <name type="scientific">Parafilimonas terrae</name>
    <dbReference type="NCBI Taxonomy" id="1465490"/>
    <lineage>
        <taxon>Bacteria</taxon>
        <taxon>Pseudomonadati</taxon>
        <taxon>Bacteroidota</taxon>
        <taxon>Chitinophagia</taxon>
        <taxon>Chitinophagales</taxon>
        <taxon>Chitinophagaceae</taxon>
        <taxon>Parafilimonas</taxon>
    </lineage>
</organism>
<name>A0A1I5YDL5_9BACT</name>
<evidence type="ECO:0000259" key="2">
    <source>
        <dbReference type="PROSITE" id="PS51724"/>
    </source>
</evidence>
<keyword evidence="1" id="KW-0732">Signal</keyword>
<gene>
    <name evidence="3" type="ORF">SAMN05444277_111134</name>
</gene>
<dbReference type="GO" id="GO:0042834">
    <property type="term" value="F:peptidoglycan binding"/>
    <property type="evidence" value="ECO:0007669"/>
    <property type="project" value="InterPro"/>
</dbReference>
<dbReference type="InterPro" id="IPR007730">
    <property type="entry name" value="SPOR-like_dom"/>
</dbReference>
<accession>A0A1I5YDL5</accession>
<dbReference type="SUPFAM" id="SSF110997">
    <property type="entry name" value="Sporulation related repeat"/>
    <property type="match status" value="1"/>
</dbReference>
<feature type="chain" id="PRO_5011670956" evidence="1">
    <location>
        <begin position="20"/>
        <end position="144"/>
    </location>
</feature>
<dbReference type="Gene3D" id="3.30.70.1070">
    <property type="entry name" value="Sporulation related repeat"/>
    <property type="match status" value="1"/>
</dbReference>
<dbReference type="STRING" id="1465490.SAMN05444277_111134"/>
<feature type="domain" description="SPOR" evidence="2">
    <location>
        <begin position="55"/>
        <end position="132"/>
    </location>
</feature>
<evidence type="ECO:0000313" key="4">
    <source>
        <dbReference type="Proteomes" id="UP000199031"/>
    </source>
</evidence>
<dbReference type="EMBL" id="FOXQ01000011">
    <property type="protein sequence ID" value="SFQ42292.1"/>
    <property type="molecule type" value="Genomic_DNA"/>
</dbReference>
<proteinExistence type="predicted"/>
<dbReference type="InterPro" id="IPR036680">
    <property type="entry name" value="SPOR-like_sf"/>
</dbReference>
<sequence>MKIAIKHFLFILVACFAFAQANANDTIIVHKDARVDVLAEKQAAINKMTSNMTADGLFKGYRLQVLNTRSRDDAFKLKAALLENFPDQKVYVLYQSPYFKVRIGNFVQRTDAEDFRKQLSAYISNPAYIVDDIIEYIPQAGEFQ</sequence>
<keyword evidence="4" id="KW-1185">Reference proteome</keyword>
<dbReference type="OrthoDB" id="2473397at2"/>
<dbReference type="Pfam" id="PF05036">
    <property type="entry name" value="SPOR"/>
    <property type="match status" value="1"/>
</dbReference>
<evidence type="ECO:0000313" key="3">
    <source>
        <dbReference type="EMBL" id="SFQ42292.1"/>
    </source>
</evidence>